<dbReference type="EMBL" id="CP065053">
    <property type="protein sequence ID" value="QPI49005.1"/>
    <property type="molecule type" value="Genomic_DNA"/>
</dbReference>
<keyword evidence="3" id="KW-0482">Metalloprotease</keyword>
<organism evidence="3 4">
    <name type="scientific">Massilia antarctica</name>
    <dbReference type="NCBI Taxonomy" id="2765360"/>
    <lineage>
        <taxon>Bacteria</taxon>
        <taxon>Pseudomonadati</taxon>
        <taxon>Pseudomonadota</taxon>
        <taxon>Betaproteobacteria</taxon>
        <taxon>Burkholderiales</taxon>
        <taxon>Oxalobacteraceae</taxon>
        <taxon>Telluria group</taxon>
        <taxon>Massilia</taxon>
    </lineage>
</organism>
<name>A0AA48WAH9_9BURK</name>
<dbReference type="Proteomes" id="UP000662888">
    <property type="component" value="Chromosome"/>
</dbReference>
<gene>
    <name evidence="3" type="ORF">IV454_26560</name>
</gene>
<evidence type="ECO:0000313" key="3">
    <source>
        <dbReference type="EMBL" id="QPI49005.1"/>
    </source>
</evidence>
<keyword evidence="1" id="KW-1133">Transmembrane helix</keyword>
<keyword evidence="3" id="KW-0645">Protease</keyword>
<feature type="domain" description="CAAX prenyl protease 2/Lysostaphin resistance protein A-like" evidence="2">
    <location>
        <begin position="38"/>
        <end position="132"/>
    </location>
</feature>
<keyword evidence="3" id="KW-0378">Hydrolase</keyword>
<sequence length="142" mass="15346">MLSYAVALFLSVCLSIATDWIALQFGIVMSDPPPRSASLAEFFGAVIFAPVVESLLLGLTIKGLSRYFNQPCLIAGICALIFGAAHGLFALSWFFGTVCSFLAFSYAYLYWSGQSLRQAYVAACVPHMLINLTAMILICLGN</sequence>
<dbReference type="RefSeq" id="WP_206088610.1">
    <property type="nucleotide sequence ID" value="NZ_CP065053.1"/>
</dbReference>
<feature type="transmembrane region" description="Helical" evidence="1">
    <location>
        <begin position="73"/>
        <end position="106"/>
    </location>
</feature>
<protein>
    <submittedName>
        <fullName evidence="3">CPBP family intramembrane metalloprotease</fullName>
    </submittedName>
</protein>
<feature type="transmembrane region" description="Helical" evidence="1">
    <location>
        <begin position="118"/>
        <end position="140"/>
    </location>
</feature>
<proteinExistence type="predicted"/>
<evidence type="ECO:0000259" key="2">
    <source>
        <dbReference type="Pfam" id="PF02517"/>
    </source>
</evidence>
<keyword evidence="1" id="KW-0472">Membrane</keyword>
<keyword evidence="4" id="KW-1185">Reference proteome</keyword>
<dbReference type="Pfam" id="PF02517">
    <property type="entry name" value="Rce1-like"/>
    <property type="match status" value="1"/>
</dbReference>
<dbReference type="InterPro" id="IPR003675">
    <property type="entry name" value="Rce1/LyrA-like_dom"/>
</dbReference>
<accession>A0AA48WAH9</accession>
<dbReference type="GO" id="GO:0008237">
    <property type="term" value="F:metallopeptidase activity"/>
    <property type="evidence" value="ECO:0007669"/>
    <property type="project" value="UniProtKB-KW"/>
</dbReference>
<feature type="transmembrane region" description="Helical" evidence="1">
    <location>
        <begin position="40"/>
        <end position="61"/>
    </location>
</feature>
<keyword evidence="1" id="KW-0812">Transmembrane</keyword>
<reference evidence="3 4" key="1">
    <citation type="submission" date="2020-11" db="EMBL/GenBank/DDBJ databases">
        <authorList>
            <person name="Sun Q."/>
        </authorList>
    </citation>
    <scope>NUCLEOTIDE SEQUENCE [LARGE SCALE GENOMIC DNA]</scope>
    <source>
        <strain evidence="3 4">P8398</strain>
    </source>
</reference>
<evidence type="ECO:0000256" key="1">
    <source>
        <dbReference type="SAM" id="Phobius"/>
    </source>
</evidence>
<evidence type="ECO:0000313" key="4">
    <source>
        <dbReference type="Proteomes" id="UP000662888"/>
    </source>
</evidence>